<feature type="region of interest" description="Disordered" evidence="1">
    <location>
        <begin position="152"/>
        <end position="224"/>
    </location>
</feature>
<gene>
    <name evidence="2" type="ORF">EUGRSUZ_A02610</name>
</gene>
<dbReference type="Gramene" id="KCW90487">
    <property type="protein sequence ID" value="KCW90487"/>
    <property type="gene ID" value="EUGRSUZ_A02610"/>
</dbReference>
<dbReference type="EMBL" id="KK198753">
    <property type="protein sequence ID" value="KCW90487.1"/>
    <property type="molecule type" value="Genomic_DNA"/>
</dbReference>
<reference evidence="2" key="1">
    <citation type="submission" date="2013-07" db="EMBL/GenBank/DDBJ databases">
        <title>The genome of Eucalyptus grandis.</title>
        <authorList>
            <person name="Schmutz J."/>
            <person name="Hayes R."/>
            <person name="Myburg A."/>
            <person name="Tuskan G."/>
            <person name="Grattapaglia D."/>
            <person name="Rokhsar D.S."/>
        </authorList>
    </citation>
    <scope>NUCLEOTIDE SEQUENCE</scope>
    <source>
        <tissue evidence="2">Leaf extractions</tissue>
    </source>
</reference>
<feature type="compositionally biased region" description="Gly residues" evidence="1">
    <location>
        <begin position="158"/>
        <end position="170"/>
    </location>
</feature>
<dbReference type="AlphaFoldDB" id="A0A059DJB8"/>
<sequence length="224" mass="24722">MLNIKHLRPEIHPNQLQEILQSVRQVSLRQRLDQITEIVRAVEGDPTHLIVADEPRRHQQLAEPGRVGALLPVHLEIDPLLPEQRHRVRVLHVARRVEIPKIELPDVRALGAEVGEVALAVRQREPDLDHVHPVDVRLEEAVVALRRRQRSAAAAPAGGAGADHGAGELGVHGDDREPVDDGPDQRELGLEVGVEDGPDRDRLRSRGAHRARSKENTLGGAAAR</sequence>
<organism evidence="2">
    <name type="scientific">Eucalyptus grandis</name>
    <name type="common">Flooded gum</name>
    <dbReference type="NCBI Taxonomy" id="71139"/>
    <lineage>
        <taxon>Eukaryota</taxon>
        <taxon>Viridiplantae</taxon>
        <taxon>Streptophyta</taxon>
        <taxon>Embryophyta</taxon>
        <taxon>Tracheophyta</taxon>
        <taxon>Spermatophyta</taxon>
        <taxon>Magnoliopsida</taxon>
        <taxon>eudicotyledons</taxon>
        <taxon>Gunneridae</taxon>
        <taxon>Pentapetalae</taxon>
        <taxon>rosids</taxon>
        <taxon>malvids</taxon>
        <taxon>Myrtales</taxon>
        <taxon>Myrtaceae</taxon>
        <taxon>Myrtoideae</taxon>
        <taxon>Eucalypteae</taxon>
        <taxon>Eucalyptus</taxon>
    </lineage>
</organism>
<evidence type="ECO:0000256" key="1">
    <source>
        <dbReference type="SAM" id="MobiDB-lite"/>
    </source>
</evidence>
<name>A0A059DJB8_EUCGR</name>
<accession>A0A059DJB8</accession>
<protein>
    <submittedName>
        <fullName evidence="2">Uncharacterized protein</fullName>
    </submittedName>
</protein>
<dbReference type="InParanoid" id="A0A059DJB8"/>
<evidence type="ECO:0000313" key="2">
    <source>
        <dbReference type="EMBL" id="KCW90487.1"/>
    </source>
</evidence>
<proteinExistence type="predicted"/>